<sequence>MSSTWTDELFSEMSAKYVARMNELPEEERANESVEVVAEIAKEHGFTPNSFRMKLLQADLYIKKGPAKSSSESKAKGTGGSRTSKATAHAELVAAFTDGGIATDDIDMAIVEKLTGKAAQHLAELVRKVTK</sequence>
<organism evidence="2 3">
    <name type="scientific">Pantoea phage vB_PagS_AAS21</name>
    <dbReference type="NCBI Taxonomy" id="2575261"/>
    <lineage>
        <taxon>Viruses</taxon>
        <taxon>Duplodnaviria</taxon>
        <taxon>Heunggongvirae</taxon>
        <taxon>Uroviricota</taxon>
        <taxon>Caudoviricetes</taxon>
        <taxon>Demerecviridae</taxon>
        <taxon>Keyvirus</taxon>
        <taxon>Keyvirus AAS21</taxon>
    </lineage>
</organism>
<proteinExistence type="predicted"/>
<evidence type="ECO:0008006" key="4">
    <source>
        <dbReference type="Google" id="ProtNLM"/>
    </source>
</evidence>
<feature type="region of interest" description="Disordered" evidence="1">
    <location>
        <begin position="65"/>
        <end position="86"/>
    </location>
</feature>
<reference evidence="2 3" key="1">
    <citation type="submission" date="2019-04" db="EMBL/GenBank/DDBJ databases">
        <title>Complete genome sequence of Pantoea bacteriophage vB_PagS_AAS21.</title>
        <authorList>
            <person name="Truncaite L."/>
            <person name="Simoliuniene M."/>
            <person name="Zajanckauskaite A."/>
            <person name="Meskys R."/>
            <person name="Simoliunas E."/>
        </authorList>
    </citation>
    <scope>NUCLEOTIDE SEQUENCE [LARGE SCALE GENOMIC DNA]</scope>
</reference>
<keyword evidence="3" id="KW-1185">Reference proteome</keyword>
<gene>
    <name evidence="2" type="ORF">AAS21_gp044</name>
</gene>
<name>A0A4Y5P1F8_9CAUD</name>
<dbReference type="EMBL" id="MK770119">
    <property type="protein sequence ID" value="QCW23782.1"/>
    <property type="molecule type" value="Genomic_DNA"/>
</dbReference>
<evidence type="ECO:0000313" key="2">
    <source>
        <dbReference type="EMBL" id="QCW23782.1"/>
    </source>
</evidence>
<accession>A0A4Y5P1F8</accession>
<evidence type="ECO:0000313" key="3">
    <source>
        <dbReference type="Proteomes" id="UP000308921"/>
    </source>
</evidence>
<protein>
    <recommendedName>
        <fullName evidence="4">D3 protein</fullName>
    </recommendedName>
</protein>
<dbReference type="Proteomes" id="UP000308921">
    <property type="component" value="Segment"/>
</dbReference>
<evidence type="ECO:0000256" key="1">
    <source>
        <dbReference type="SAM" id="MobiDB-lite"/>
    </source>
</evidence>